<accession>A0ABY3SPT2</accession>
<reference evidence="1 2" key="1">
    <citation type="journal article" date="2024" name="Int. J. Syst. Evol. Microbiol.">
        <title>Paenibacillus hexagrammi sp. nov., a novel bacterium isolated from the gut content of Hexagrammos agrammus.</title>
        <authorList>
            <person name="Jung H.K."/>
            <person name="Kim D.G."/>
            <person name="Zin H."/>
            <person name="Park J."/>
            <person name="Jung H."/>
            <person name="Kim Y.O."/>
            <person name="Kong H.J."/>
            <person name="Kim J.W."/>
            <person name="Kim Y.S."/>
        </authorList>
    </citation>
    <scope>NUCLEOTIDE SEQUENCE [LARGE SCALE GENOMIC DNA]</scope>
    <source>
        <strain evidence="1 2">YPD9-1</strain>
    </source>
</reference>
<name>A0ABY3SPT2_9BACL</name>
<evidence type="ECO:0000313" key="1">
    <source>
        <dbReference type="EMBL" id="UJF35400.1"/>
    </source>
</evidence>
<evidence type="ECO:0000313" key="2">
    <source>
        <dbReference type="Proteomes" id="UP001649230"/>
    </source>
</evidence>
<protein>
    <submittedName>
        <fullName evidence="1">Uncharacterized protein</fullName>
    </submittedName>
</protein>
<keyword evidence="2" id="KW-1185">Reference proteome</keyword>
<gene>
    <name evidence="1" type="ORF">L0M14_10015</name>
</gene>
<dbReference type="EMBL" id="CP090978">
    <property type="protein sequence ID" value="UJF35400.1"/>
    <property type="molecule type" value="Genomic_DNA"/>
</dbReference>
<organism evidence="1 2">
    <name type="scientific">Paenibacillus hexagrammi</name>
    <dbReference type="NCBI Taxonomy" id="2908839"/>
    <lineage>
        <taxon>Bacteria</taxon>
        <taxon>Bacillati</taxon>
        <taxon>Bacillota</taxon>
        <taxon>Bacilli</taxon>
        <taxon>Bacillales</taxon>
        <taxon>Paenibacillaceae</taxon>
        <taxon>Paenibacillus</taxon>
    </lineage>
</organism>
<dbReference type="RefSeq" id="WP_235121967.1">
    <property type="nucleotide sequence ID" value="NZ_CP090978.1"/>
</dbReference>
<dbReference type="Proteomes" id="UP001649230">
    <property type="component" value="Chromosome"/>
</dbReference>
<sequence length="80" mass="8729">MLLRKSAVCALMLGLLLTGCGNRGMPVIKQEIMDKKISVLMLSSPALSNQAKQSIGKALLEWRNNQAITFEWLKDLAGIG</sequence>
<proteinExistence type="predicted"/>
<dbReference type="PROSITE" id="PS51257">
    <property type="entry name" value="PROKAR_LIPOPROTEIN"/>
    <property type="match status" value="1"/>
</dbReference>